<protein>
    <submittedName>
        <fullName evidence="5">1-acyl-sn-glycerol-3-phosphate acyltransferase</fullName>
    </submittedName>
</protein>
<comment type="pathway">
    <text evidence="1">Lipid metabolism.</text>
</comment>
<evidence type="ECO:0000256" key="3">
    <source>
        <dbReference type="ARBA" id="ARBA00023315"/>
    </source>
</evidence>
<keyword evidence="6" id="KW-1185">Reference proteome</keyword>
<keyword evidence="2 5" id="KW-0808">Transferase</keyword>
<comment type="caution">
    <text evidence="5">The sequence shown here is derived from an EMBL/GenBank/DDBJ whole genome shotgun (WGS) entry which is preliminary data.</text>
</comment>
<evidence type="ECO:0000259" key="4">
    <source>
        <dbReference type="SMART" id="SM00563"/>
    </source>
</evidence>
<dbReference type="PANTHER" id="PTHR10434">
    <property type="entry name" value="1-ACYL-SN-GLYCEROL-3-PHOSPHATE ACYLTRANSFERASE"/>
    <property type="match status" value="1"/>
</dbReference>
<dbReference type="PANTHER" id="PTHR10434:SF9">
    <property type="entry name" value="PHOSPHOLIPID_GLYCEROL ACYLTRANSFERASE DOMAIN-CONTAINING PROTEIN"/>
    <property type="match status" value="1"/>
</dbReference>
<accession>A0A840S8I2</accession>
<dbReference type="EMBL" id="JACHHO010000003">
    <property type="protein sequence ID" value="MBB5205104.1"/>
    <property type="molecule type" value="Genomic_DNA"/>
</dbReference>
<dbReference type="Pfam" id="PF01553">
    <property type="entry name" value="Acyltransferase"/>
    <property type="match status" value="1"/>
</dbReference>
<organism evidence="5 6">
    <name type="scientific">Inhella inkyongensis</name>
    <dbReference type="NCBI Taxonomy" id="392593"/>
    <lineage>
        <taxon>Bacteria</taxon>
        <taxon>Pseudomonadati</taxon>
        <taxon>Pseudomonadota</taxon>
        <taxon>Betaproteobacteria</taxon>
        <taxon>Burkholderiales</taxon>
        <taxon>Sphaerotilaceae</taxon>
        <taxon>Inhella</taxon>
    </lineage>
</organism>
<evidence type="ECO:0000256" key="1">
    <source>
        <dbReference type="ARBA" id="ARBA00005189"/>
    </source>
</evidence>
<reference evidence="5 6" key="1">
    <citation type="submission" date="2020-08" db="EMBL/GenBank/DDBJ databases">
        <title>Genomic Encyclopedia of Type Strains, Phase IV (KMG-IV): sequencing the most valuable type-strain genomes for metagenomic binning, comparative biology and taxonomic classification.</title>
        <authorList>
            <person name="Goeker M."/>
        </authorList>
    </citation>
    <scope>NUCLEOTIDE SEQUENCE [LARGE SCALE GENOMIC DNA]</scope>
    <source>
        <strain evidence="5 6">DSM 23958</strain>
    </source>
</reference>
<dbReference type="GO" id="GO:0006654">
    <property type="term" value="P:phosphatidic acid biosynthetic process"/>
    <property type="evidence" value="ECO:0007669"/>
    <property type="project" value="TreeGrafter"/>
</dbReference>
<dbReference type="CDD" id="cd07988">
    <property type="entry name" value="LPLAT_ABO13168-like"/>
    <property type="match status" value="1"/>
</dbReference>
<dbReference type="AlphaFoldDB" id="A0A840S8I2"/>
<evidence type="ECO:0000313" key="6">
    <source>
        <dbReference type="Proteomes" id="UP000554837"/>
    </source>
</evidence>
<evidence type="ECO:0000256" key="2">
    <source>
        <dbReference type="ARBA" id="ARBA00022679"/>
    </source>
</evidence>
<proteinExistence type="predicted"/>
<gene>
    <name evidence="5" type="ORF">HNQ51_002423</name>
</gene>
<sequence length="197" mass="22292">MKVQRTLFNTPLIRPLMAGLSRLYFRLKGWKIEGQLPPEAARCVMIAAPHTSNWDMPYMMMAGFAFGLNVRWMGKASIFKWPWGPLMRWFGGIAVVRDERRNLVAASVEALKHAPGALQLLIAPEGTRSLVREWKTGFYRIAEGAQLPIIPSYLDFGGKRVGLGPIFWPSGDVEADIAKLRAFYAPYKGLREDLFHQ</sequence>
<dbReference type="GO" id="GO:0003841">
    <property type="term" value="F:1-acylglycerol-3-phosphate O-acyltransferase activity"/>
    <property type="evidence" value="ECO:0007669"/>
    <property type="project" value="TreeGrafter"/>
</dbReference>
<dbReference type="SUPFAM" id="SSF69593">
    <property type="entry name" value="Glycerol-3-phosphate (1)-acyltransferase"/>
    <property type="match status" value="1"/>
</dbReference>
<dbReference type="RefSeq" id="WP_138854880.1">
    <property type="nucleotide sequence ID" value="NZ_CP040709.1"/>
</dbReference>
<evidence type="ECO:0000313" key="5">
    <source>
        <dbReference type="EMBL" id="MBB5205104.1"/>
    </source>
</evidence>
<name>A0A840S8I2_9BURK</name>
<feature type="domain" description="Phospholipid/glycerol acyltransferase" evidence="4">
    <location>
        <begin position="44"/>
        <end position="157"/>
    </location>
</feature>
<keyword evidence="3 5" id="KW-0012">Acyltransferase</keyword>
<dbReference type="Proteomes" id="UP000554837">
    <property type="component" value="Unassembled WGS sequence"/>
</dbReference>
<dbReference type="InterPro" id="IPR002123">
    <property type="entry name" value="Plipid/glycerol_acylTrfase"/>
</dbReference>
<dbReference type="SMART" id="SM00563">
    <property type="entry name" value="PlsC"/>
    <property type="match status" value="1"/>
</dbReference>
<dbReference type="OrthoDB" id="9796839at2"/>